<dbReference type="EMBL" id="JAAAUB010000003">
    <property type="protein sequence ID" value="NMH16229.1"/>
    <property type="molecule type" value="Genomic_DNA"/>
</dbReference>
<dbReference type="InterPro" id="IPR035965">
    <property type="entry name" value="PAS-like_dom_sf"/>
</dbReference>
<comment type="caution">
    <text evidence="2">The sequence shown here is derived from an EMBL/GenBank/DDBJ whole genome shotgun (WGS) entry which is preliminary data.</text>
</comment>
<dbReference type="InterPro" id="IPR000014">
    <property type="entry name" value="PAS"/>
</dbReference>
<sequence>MRNNQPVTQKEYPVRDDVVIVSHTDLQGRITYANEDFCDYVGMPREELLGKSHNVIRHPDMPPEAFRDLWETVRTGHVWQGIVKNRRSDGDHYWVKATVAPCPMARAT</sequence>
<gene>
    <name evidence="2" type="ORF">GV368_03730</name>
</gene>
<dbReference type="Gene3D" id="3.30.450.20">
    <property type="entry name" value="PAS domain"/>
    <property type="match status" value="1"/>
</dbReference>
<evidence type="ECO:0000259" key="1">
    <source>
        <dbReference type="PROSITE" id="PS50112"/>
    </source>
</evidence>
<dbReference type="PROSITE" id="PS50112">
    <property type="entry name" value="PAS"/>
    <property type="match status" value="1"/>
</dbReference>
<dbReference type="RefSeq" id="WP_169115519.1">
    <property type="nucleotide sequence ID" value="NZ_JAAAUB010000003.1"/>
</dbReference>
<evidence type="ECO:0000313" key="3">
    <source>
        <dbReference type="Proteomes" id="UP000669605"/>
    </source>
</evidence>
<dbReference type="Pfam" id="PF08447">
    <property type="entry name" value="PAS_3"/>
    <property type="match status" value="1"/>
</dbReference>
<dbReference type="SMART" id="SM00091">
    <property type="entry name" value="PAS"/>
    <property type="match status" value="1"/>
</dbReference>
<dbReference type="InterPro" id="IPR013655">
    <property type="entry name" value="PAS_fold_3"/>
</dbReference>
<dbReference type="CDD" id="cd00130">
    <property type="entry name" value="PAS"/>
    <property type="match status" value="1"/>
</dbReference>
<evidence type="ECO:0000313" key="2">
    <source>
        <dbReference type="EMBL" id="NMH16229.1"/>
    </source>
</evidence>
<proteinExistence type="predicted"/>
<protein>
    <submittedName>
        <fullName evidence="2">PAS domain-containing protein</fullName>
    </submittedName>
</protein>
<reference evidence="2 3" key="1">
    <citation type="journal article" date="2020" name="Curr. Microbiol.">
        <title>Tepidiphilus baoligensis sp. nov., a Novel Bacterium of the Family Hydrogenophilaceae Isolated from an Oil Reservoir.</title>
        <authorList>
            <person name="Zhang X."/>
            <person name="Wang G."/>
            <person name="Ma X."/>
            <person name="Yu J."/>
            <person name="You J."/>
            <person name="Xue Y."/>
            <person name="Ma Y."/>
        </authorList>
    </citation>
    <scope>NUCLEOTIDE SEQUENCE [LARGE SCALE GENOMIC DNA]</scope>
    <source>
        <strain evidence="2 3">B18-69</strain>
    </source>
</reference>
<keyword evidence="3" id="KW-1185">Reference proteome</keyword>
<name>A0ABX1QKM5_9PROT</name>
<organism evidence="2 3">
    <name type="scientific">Tepidiphilus baoligensis</name>
    <dbReference type="NCBI Taxonomy" id="2698687"/>
    <lineage>
        <taxon>Bacteria</taxon>
        <taxon>Pseudomonadati</taxon>
        <taxon>Pseudomonadota</taxon>
        <taxon>Hydrogenophilia</taxon>
        <taxon>Hydrogenophilales</taxon>
        <taxon>Hydrogenophilaceae</taxon>
        <taxon>Tepidiphilus</taxon>
    </lineage>
</organism>
<accession>A0ABX1QKM5</accession>
<dbReference type="Proteomes" id="UP000669605">
    <property type="component" value="Unassembled WGS sequence"/>
</dbReference>
<dbReference type="NCBIfam" id="TIGR00229">
    <property type="entry name" value="sensory_box"/>
    <property type="match status" value="1"/>
</dbReference>
<dbReference type="SUPFAM" id="SSF55785">
    <property type="entry name" value="PYP-like sensor domain (PAS domain)"/>
    <property type="match status" value="1"/>
</dbReference>
<feature type="domain" description="PAS" evidence="1">
    <location>
        <begin position="25"/>
        <end position="60"/>
    </location>
</feature>